<comment type="caution">
    <text evidence="2">The sequence shown here is derived from an EMBL/GenBank/DDBJ whole genome shotgun (WGS) entry which is preliminary data.</text>
</comment>
<feature type="region of interest" description="Disordered" evidence="1">
    <location>
        <begin position="69"/>
        <end position="90"/>
    </location>
</feature>
<gene>
    <name evidence="2" type="ORF">SBRCBS47491_010207</name>
</gene>
<feature type="compositionally biased region" description="Low complexity" evidence="1">
    <location>
        <begin position="79"/>
        <end position="90"/>
    </location>
</feature>
<organism evidence="2 3">
    <name type="scientific">Sporothrix bragantina</name>
    <dbReference type="NCBI Taxonomy" id="671064"/>
    <lineage>
        <taxon>Eukaryota</taxon>
        <taxon>Fungi</taxon>
        <taxon>Dikarya</taxon>
        <taxon>Ascomycota</taxon>
        <taxon>Pezizomycotina</taxon>
        <taxon>Sordariomycetes</taxon>
        <taxon>Sordariomycetidae</taxon>
        <taxon>Ophiostomatales</taxon>
        <taxon>Ophiostomataceae</taxon>
        <taxon>Sporothrix</taxon>
    </lineage>
</organism>
<evidence type="ECO:0000313" key="3">
    <source>
        <dbReference type="Proteomes" id="UP001642406"/>
    </source>
</evidence>
<evidence type="ECO:0000313" key="2">
    <source>
        <dbReference type="EMBL" id="CAK7237923.1"/>
    </source>
</evidence>
<protein>
    <submittedName>
        <fullName evidence="2">Uncharacterized protein</fullName>
    </submittedName>
</protein>
<keyword evidence="3" id="KW-1185">Reference proteome</keyword>
<reference evidence="2 3" key="1">
    <citation type="submission" date="2024-01" db="EMBL/GenBank/DDBJ databases">
        <authorList>
            <person name="Allen C."/>
            <person name="Tagirdzhanova G."/>
        </authorList>
    </citation>
    <scope>NUCLEOTIDE SEQUENCE [LARGE SCALE GENOMIC DNA]</scope>
</reference>
<accession>A0ABP0D0Q6</accession>
<evidence type="ECO:0000256" key="1">
    <source>
        <dbReference type="SAM" id="MobiDB-lite"/>
    </source>
</evidence>
<name>A0ABP0D0Q6_9PEZI</name>
<feature type="non-terminal residue" evidence="2">
    <location>
        <position position="90"/>
    </location>
</feature>
<dbReference type="EMBL" id="CAWUHC010000227">
    <property type="protein sequence ID" value="CAK7237923.1"/>
    <property type="molecule type" value="Genomic_DNA"/>
</dbReference>
<proteinExistence type="predicted"/>
<sequence>MLTLPDSTHDKLKSGFLIVPCLRAILSDLAPFSDSDTIQKLQICTDVSTVAAEVKEIVEAAVSKLRGEEESAEHDAVVEETQTTETLTRL</sequence>
<dbReference type="Proteomes" id="UP001642406">
    <property type="component" value="Unassembled WGS sequence"/>
</dbReference>